<accession>A0A6G0MK14</accession>
<comment type="caution">
    <text evidence="2">The sequence shown here is derived from an EMBL/GenBank/DDBJ whole genome shotgun (WGS) entry which is preliminary data.</text>
</comment>
<evidence type="ECO:0000256" key="1">
    <source>
        <dbReference type="SAM" id="MobiDB-lite"/>
    </source>
</evidence>
<organism evidence="2 3">
    <name type="scientific">Phytophthora fragariae</name>
    <dbReference type="NCBI Taxonomy" id="53985"/>
    <lineage>
        <taxon>Eukaryota</taxon>
        <taxon>Sar</taxon>
        <taxon>Stramenopiles</taxon>
        <taxon>Oomycota</taxon>
        <taxon>Peronosporomycetes</taxon>
        <taxon>Peronosporales</taxon>
        <taxon>Peronosporaceae</taxon>
        <taxon>Phytophthora</taxon>
    </lineage>
</organism>
<dbReference type="AlphaFoldDB" id="A0A6G0MK14"/>
<protein>
    <submittedName>
        <fullName evidence="2">Uncharacterized protein</fullName>
    </submittedName>
</protein>
<evidence type="ECO:0000313" key="2">
    <source>
        <dbReference type="EMBL" id="KAE9170388.1"/>
    </source>
</evidence>
<sequence>MSSPYVSATEEVDSDSANDSPRMTLGPSGAAMLRDRAKRAATSPTGSTKIAVVDPKTRSPEKLESFFQSAMERFLKEQQAPQACLKPSLTEDQDVEMDSCSDCNDNDDDTCG</sequence>
<proteinExistence type="predicted"/>
<evidence type="ECO:0000313" key="3">
    <source>
        <dbReference type="Proteomes" id="UP000476176"/>
    </source>
</evidence>
<feature type="region of interest" description="Disordered" evidence="1">
    <location>
        <begin position="88"/>
        <end position="112"/>
    </location>
</feature>
<reference evidence="2 3" key="1">
    <citation type="submission" date="2018-09" db="EMBL/GenBank/DDBJ databases">
        <title>Genomic investigation of the strawberry pathogen Phytophthora fragariae indicates pathogenicity is determined by transcriptional variation in three key races.</title>
        <authorList>
            <person name="Adams T.M."/>
            <person name="Armitage A.D."/>
            <person name="Sobczyk M.K."/>
            <person name="Bates H.J."/>
            <person name="Dunwell J.M."/>
            <person name="Nellist C.F."/>
            <person name="Harrison R.J."/>
        </authorList>
    </citation>
    <scope>NUCLEOTIDE SEQUENCE [LARGE SCALE GENOMIC DNA]</scope>
    <source>
        <strain evidence="2 3">BC-23</strain>
    </source>
</reference>
<dbReference type="EMBL" id="QXGC01004248">
    <property type="protein sequence ID" value="KAE9170388.1"/>
    <property type="molecule type" value="Genomic_DNA"/>
</dbReference>
<gene>
    <name evidence="2" type="ORF">PF004_g27893</name>
</gene>
<feature type="region of interest" description="Disordered" evidence="1">
    <location>
        <begin position="1"/>
        <end position="59"/>
    </location>
</feature>
<name>A0A6G0MK14_9STRA</name>
<dbReference type="Proteomes" id="UP000476176">
    <property type="component" value="Unassembled WGS sequence"/>
</dbReference>
<feature type="compositionally biased region" description="Acidic residues" evidence="1">
    <location>
        <begin position="91"/>
        <end position="112"/>
    </location>
</feature>